<dbReference type="AlphaFoldDB" id="A0AAJ4XBT7"/>
<evidence type="ECO:0000256" key="1">
    <source>
        <dbReference type="SAM" id="Phobius"/>
    </source>
</evidence>
<dbReference type="KEGG" id="smiz:4412673_02105"/>
<feature type="transmembrane region" description="Helical" evidence="1">
    <location>
        <begin position="6"/>
        <end position="31"/>
    </location>
</feature>
<keyword evidence="1" id="KW-1133">Transmembrane helix</keyword>
<dbReference type="Pfam" id="PF06580">
    <property type="entry name" value="His_kinase"/>
    <property type="match status" value="1"/>
</dbReference>
<evidence type="ECO:0000313" key="4">
    <source>
        <dbReference type="Proteomes" id="UP000215355"/>
    </source>
</evidence>
<evidence type="ECO:0000313" key="3">
    <source>
        <dbReference type="EMBL" id="SNV50584.1"/>
    </source>
</evidence>
<sequence length="253" mass="29304">MLLVQIQFNTFTTILLAALLLVIILLLIYLYRSQKQVNSLANKLNKIEGELHSHQLKDIDYKLNPHLFKNVLNSIQSHAYQTFHSLDSLSNVLDYILYESSKKFVRPQQEISFAMSLIEINKIKLSPLFDLKVKQKVRENEPLLNQKLMVPMLSTDLIENAFKHADIQSPNAFISVTFEFKDNVFSLTVANKISKKEPIQKDKDGYGSKMLEQRLNIVYKDNYKLDKFIEGDVYIAHLKINLLDYKAKVLAAR</sequence>
<accession>A0AAJ4XBT7</accession>
<dbReference type="RefSeq" id="WP_093096443.1">
    <property type="nucleotide sequence ID" value="NZ_FNGK01000001.1"/>
</dbReference>
<keyword evidence="1" id="KW-0812">Transmembrane</keyword>
<dbReference type="Proteomes" id="UP000215355">
    <property type="component" value="Chromosome 1"/>
</dbReference>
<gene>
    <name evidence="3" type="ORF">SAMEA4412673_02105</name>
</gene>
<keyword evidence="1" id="KW-0472">Membrane</keyword>
<feature type="domain" description="Signal transduction histidine kinase internal region" evidence="2">
    <location>
        <begin position="55"/>
        <end position="125"/>
    </location>
</feature>
<dbReference type="EMBL" id="LT906468">
    <property type="protein sequence ID" value="SNV50584.1"/>
    <property type="molecule type" value="Genomic_DNA"/>
</dbReference>
<name>A0AAJ4XBT7_9SPHI</name>
<proteinExistence type="predicted"/>
<reference evidence="3 4" key="1">
    <citation type="submission" date="2017-06" db="EMBL/GenBank/DDBJ databases">
        <authorList>
            <consortium name="Pathogen Informatics"/>
        </authorList>
    </citation>
    <scope>NUCLEOTIDE SEQUENCE [LARGE SCALE GENOMIC DNA]</scope>
    <source>
        <strain evidence="3 4">NCTC12149</strain>
    </source>
</reference>
<dbReference type="PANTHER" id="PTHR34220">
    <property type="entry name" value="SENSOR HISTIDINE KINASE YPDA"/>
    <property type="match status" value="1"/>
</dbReference>
<organism evidence="3 4">
    <name type="scientific">Sphingobacterium mizutaii</name>
    <dbReference type="NCBI Taxonomy" id="1010"/>
    <lineage>
        <taxon>Bacteria</taxon>
        <taxon>Pseudomonadati</taxon>
        <taxon>Bacteroidota</taxon>
        <taxon>Sphingobacteriia</taxon>
        <taxon>Sphingobacteriales</taxon>
        <taxon>Sphingobacteriaceae</taxon>
        <taxon>Sphingobacterium</taxon>
    </lineage>
</organism>
<evidence type="ECO:0000259" key="2">
    <source>
        <dbReference type="Pfam" id="PF06580"/>
    </source>
</evidence>
<dbReference type="InterPro" id="IPR050640">
    <property type="entry name" value="Bact_2-comp_sensor_kinase"/>
</dbReference>
<dbReference type="GO" id="GO:0016020">
    <property type="term" value="C:membrane"/>
    <property type="evidence" value="ECO:0007669"/>
    <property type="project" value="InterPro"/>
</dbReference>
<dbReference type="PANTHER" id="PTHR34220:SF7">
    <property type="entry name" value="SENSOR HISTIDINE KINASE YPDA"/>
    <property type="match status" value="1"/>
</dbReference>
<protein>
    <submittedName>
        <fullName evidence="3">Predicted signal transduction protein with a C-terminal ATPase domain</fullName>
    </submittedName>
</protein>
<dbReference type="GO" id="GO:0000155">
    <property type="term" value="F:phosphorelay sensor kinase activity"/>
    <property type="evidence" value="ECO:0007669"/>
    <property type="project" value="InterPro"/>
</dbReference>
<dbReference type="InterPro" id="IPR010559">
    <property type="entry name" value="Sig_transdc_His_kin_internal"/>
</dbReference>